<feature type="domain" description="Integrase catalytic" evidence="2">
    <location>
        <begin position="772"/>
        <end position="939"/>
    </location>
</feature>
<evidence type="ECO:0000259" key="2">
    <source>
        <dbReference type="PROSITE" id="PS50994"/>
    </source>
</evidence>
<dbReference type="Proteomes" id="UP000601435">
    <property type="component" value="Unassembled WGS sequence"/>
</dbReference>
<dbReference type="InterPro" id="IPR036397">
    <property type="entry name" value="RNaseH_sf"/>
</dbReference>
<keyword evidence="4" id="KW-1185">Reference proteome</keyword>
<dbReference type="OrthoDB" id="445851at2759"/>
<reference evidence="3" key="1">
    <citation type="submission" date="2021-02" db="EMBL/GenBank/DDBJ databases">
        <authorList>
            <person name="Dougan E. K."/>
            <person name="Rhodes N."/>
            <person name="Thang M."/>
            <person name="Chan C."/>
        </authorList>
    </citation>
    <scope>NUCLEOTIDE SEQUENCE</scope>
</reference>
<dbReference type="GO" id="GO:0015074">
    <property type="term" value="P:DNA integration"/>
    <property type="evidence" value="ECO:0007669"/>
    <property type="project" value="InterPro"/>
</dbReference>
<feature type="compositionally biased region" description="Acidic residues" evidence="1">
    <location>
        <begin position="678"/>
        <end position="689"/>
    </location>
</feature>
<dbReference type="InterPro" id="IPR013103">
    <property type="entry name" value="RVT_2"/>
</dbReference>
<feature type="non-terminal residue" evidence="3">
    <location>
        <position position="1"/>
    </location>
</feature>
<feature type="compositionally biased region" description="Low complexity" evidence="1">
    <location>
        <begin position="110"/>
        <end position="126"/>
    </location>
</feature>
<name>A0A812NZM9_9DINO</name>
<dbReference type="GO" id="GO:0003676">
    <property type="term" value="F:nucleic acid binding"/>
    <property type="evidence" value="ECO:0007669"/>
    <property type="project" value="InterPro"/>
</dbReference>
<feature type="region of interest" description="Disordered" evidence="1">
    <location>
        <begin position="405"/>
        <end position="432"/>
    </location>
</feature>
<feature type="compositionally biased region" description="Acidic residues" evidence="1">
    <location>
        <begin position="1257"/>
        <end position="1267"/>
    </location>
</feature>
<dbReference type="InterPro" id="IPR021109">
    <property type="entry name" value="Peptidase_aspartic_dom_sf"/>
</dbReference>
<feature type="compositionally biased region" description="Pro residues" evidence="1">
    <location>
        <begin position="179"/>
        <end position="189"/>
    </location>
</feature>
<feature type="region of interest" description="Disordered" evidence="1">
    <location>
        <begin position="110"/>
        <end position="206"/>
    </location>
</feature>
<accession>A0A812NZM9</accession>
<feature type="compositionally biased region" description="Low complexity" evidence="1">
    <location>
        <begin position="423"/>
        <end position="432"/>
    </location>
</feature>
<dbReference type="EMBL" id="CAJNJA010013153">
    <property type="protein sequence ID" value="CAE7314416.1"/>
    <property type="molecule type" value="Genomic_DNA"/>
</dbReference>
<dbReference type="PROSITE" id="PS50994">
    <property type="entry name" value="INTEGRASE"/>
    <property type="match status" value="1"/>
</dbReference>
<dbReference type="InterPro" id="IPR001584">
    <property type="entry name" value="Integrase_cat-core"/>
</dbReference>
<dbReference type="Gene3D" id="3.30.420.10">
    <property type="entry name" value="Ribonuclease H-like superfamily/Ribonuclease H"/>
    <property type="match status" value="1"/>
</dbReference>
<feature type="region of interest" description="Disordered" evidence="1">
    <location>
        <begin position="641"/>
        <end position="691"/>
    </location>
</feature>
<dbReference type="InterPro" id="IPR012337">
    <property type="entry name" value="RNaseH-like_sf"/>
</dbReference>
<feature type="compositionally biased region" description="Low complexity" evidence="1">
    <location>
        <begin position="641"/>
        <end position="656"/>
    </location>
</feature>
<feature type="compositionally biased region" description="Polar residues" evidence="1">
    <location>
        <begin position="150"/>
        <end position="165"/>
    </location>
</feature>
<comment type="caution">
    <text evidence="3">The sequence shown here is derived from an EMBL/GenBank/DDBJ whole genome shotgun (WGS) entry which is preliminary data.</text>
</comment>
<organism evidence="3 4">
    <name type="scientific">Symbiodinium necroappetens</name>
    <dbReference type="NCBI Taxonomy" id="1628268"/>
    <lineage>
        <taxon>Eukaryota</taxon>
        <taxon>Sar</taxon>
        <taxon>Alveolata</taxon>
        <taxon>Dinophyceae</taxon>
        <taxon>Suessiales</taxon>
        <taxon>Symbiodiniaceae</taxon>
        <taxon>Symbiodinium</taxon>
    </lineage>
</organism>
<evidence type="ECO:0000256" key="1">
    <source>
        <dbReference type="SAM" id="MobiDB-lite"/>
    </source>
</evidence>
<feature type="region of interest" description="Disordered" evidence="1">
    <location>
        <begin position="1226"/>
        <end position="1267"/>
    </location>
</feature>
<dbReference type="Pfam" id="PF07727">
    <property type="entry name" value="RVT_2"/>
    <property type="match status" value="1"/>
</dbReference>
<sequence length="1737" mass="191336">DKDIFMKRVRLGDKVPRESDSASIAAELYRLYRQAKRRWRRFTGKTPYGKTYAAFLPASSFAGGKGKGGSKDAAEVRSIPGVTFSSHFVSAASQSSVRTGLEQELEALSQASALSSRRSLERSGGQASIEGRMQGPPEWEPGDAPAPSRWPSSQIHPDDSASQVSPAEVPQVQSLIRGAPPPKYPPPSSRPSNAEHSEQERRKTTLQLQTMSYPWWETGTEDVAASESAGQPTGVYHERTRVKGKVGLLVDPGAHDNLVGDRTMKLLSSQVKCKPSIRPLERPLSVQGVGNGSQQADLSHGVEFSIRAPGVSNIDGTFNSPVVPDSDLPPLLGLKSLRNCNAVLDMQHQKLYIPGPGGLEIVQSPRTLMLDLELSPSGHLILPVHPRTKSSEARKLDFISSRVSVKEPGSKEKVSPSRERTSKASSSSAVQNSGMDGNLFVQELSERLHVYDHAWCWHERTLHIHSKRLSQNERMLSSHHEHLDGGPKAEKAGSATHVRNIEHSRHDIAMTVDSTCIASEGREVDALLAELSAAPHADLYMVRRAAMIQIVEDHAKRARWGYVNFLSYGASSQAEGPIDCGEDLSAILPVTGCVSWDAKLLGSNSEKHFSPVEANTLDIMYDAVCRLIVSGSLLDAPRVARPSDASAAAAPDRASVGVDTADEPPVVPVPAGVPVANEEAEPPAGEGDDIAPWARFDIGRTLQQLRSCREAVVRRALRQLHVRFYHPSTQRLRALLSAAGVPAEVLEKIAQITDTCTVCRTWARPGPKSVASSHLPSAFNAELQVDLLFIREHVILHMIDVATRFVVAKIVPSRETNDILTALQEAWVSLFGPPSTIVADQEGALSGVAGGAWMSHRDIKYVPKAKYAHASVVERHNALLRRQAHLLLEQSNEDGLRVPFSAILAEAVFAKNTLLRINNFTPYEAVLGRTPPLYDLIAPEFGEEVAAKDADRLRGKALRAILQATAESKAQRAAKSKSRPSGELLELSTGDQVEFFRTPSSKDLSGWAGPATVVDLQQLDQGQVGITFQGRYILCRVQDIRRALMFATFLSDEPHNTPSGLIRITAESLDRQSVRLGWFRQQNVWRSFAENSKFSDVLVAGLRLAACNLQLSGVVSFRLGNGLNTLSGVQCDESFLIWWPKGQGAVWNHMYLPGTQSVNFSRLSDVEGKDLCFLQFFCEDSETVLSLRRVVHDIPNVGGVYDPALPRLSEVNEAVLRRRQVRAITDRAGTDQTGPEVFDISTPDGVTESSERHSEDTPEGTEENVEEDSDLFAFAGKPPEVCVDSAVEPSLVFTTGELKDEALKLEFSQQAAKYLAAFDRQLESNETLVMNMSGEVESVIERANNILTRQEALENVDRCRRAMVKELLRWNGHKAWLRGSKASARNTLQSKWVLKWKNIQGERDVKARLVVQGFRDTQTVESYASTTTRWGQRLLLAIAVQQGWPLKSADVSEAFLRGLSFEELHRTGVDKELREVQLLLPPGSLELIRSVLGLETFNPESEVLHLLKPGFGLKDAPRLWNLALKRVLKKVGLQPTNVDPQLYVLHADGRLILLLSVHVDDLKITGLPEEIARTVKVLEEEFDALKLEPKWREYLPDAAAKYDAFKEMKRQYSRRLRGEFVPEGNHSAVLRGLEQKTATLPAPPTQRYLAGNMLQEIRNKLSAAEFRKVEISQCVFDVMLTGMFFGRGLLQLYNAAMRSPCSNPGDFNDPTEADATCLVNVANLITVFDFVGALIAL</sequence>
<dbReference type="SUPFAM" id="SSF53098">
    <property type="entry name" value="Ribonuclease H-like"/>
    <property type="match status" value="1"/>
</dbReference>
<protein>
    <submittedName>
        <fullName evidence="3">RE2 protein</fullName>
    </submittedName>
</protein>
<feature type="compositionally biased region" description="Basic and acidic residues" evidence="1">
    <location>
        <begin position="193"/>
        <end position="203"/>
    </location>
</feature>
<dbReference type="Gene3D" id="2.40.70.10">
    <property type="entry name" value="Acid Proteases"/>
    <property type="match status" value="1"/>
</dbReference>
<proteinExistence type="predicted"/>
<feature type="compositionally biased region" description="Basic and acidic residues" evidence="1">
    <location>
        <begin position="405"/>
        <end position="422"/>
    </location>
</feature>
<evidence type="ECO:0000313" key="3">
    <source>
        <dbReference type="EMBL" id="CAE7314416.1"/>
    </source>
</evidence>
<evidence type="ECO:0000313" key="4">
    <source>
        <dbReference type="Proteomes" id="UP000601435"/>
    </source>
</evidence>
<gene>
    <name evidence="3" type="primary">RE2</name>
    <name evidence="3" type="ORF">SNEC2469_LOCUS7831</name>
</gene>
<feature type="non-terminal residue" evidence="3">
    <location>
        <position position="1737"/>
    </location>
</feature>